<evidence type="ECO:0000313" key="2">
    <source>
        <dbReference type="EMBL" id="MDT2760766.1"/>
    </source>
</evidence>
<keyword evidence="3" id="KW-1185">Reference proteome</keyword>
<dbReference type="Proteomes" id="UP001181046">
    <property type="component" value="Unassembled WGS sequence"/>
</dbReference>
<comment type="caution">
    <text evidence="2">The sequence shown here is derived from an EMBL/GenBank/DDBJ whole genome shotgun (WGS) entry which is preliminary data.</text>
</comment>
<keyword evidence="1" id="KW-0175">Coiled coil</keyword>
<protein>
    <submittedName>
        <fullName evidence="2">Uncharacterized protein</fullName>
    </submittedName>
</protein>
<evidence type="ECO:0000256" key="1">
    <source>
        <dbReference type="SAM" id="Coils"/>
    </source>
</evidence>
<organism evidence="2 3">
    <name type="scientific">Enterococcus xiangfangensis</name>
    <dbReference type="NCBI Taxonomy" id="1296537"/>
    <lineage>
        <taxon>Bacteria</taxon>
        <taxon>Bacillati</taxon>
        <taxon>Bacillota</taxon>
        <taxon>Bacilli</taxon>
        <taxon>Lactobacillales</taxon>
        <taxon>Enterococcaceae</taxon>
        <taxon>Enterococcus</taxon>
    </lineage>
</organism>
<dbReference type="RefSeq" id="WP_179142604.1">
    <property type="nucleotide sequence ID" value="NZ_JARQAJ010000015.1"/>
</dbReference>
<evidence type="ECO:0000313" key="3">
    <source>
        <dbReference type="Proteomes" id="UP001181046"/>
    </source>
</evidence>
<sequence length="54" mass="6472">MKQQVEKIQLLHELESEIDRINNQIKRTVQINKKQLLARERYALEQRLAKAKGE</sequence>
<feature type="coiled-coil region" evidence="1">
    <location>
        <begin position="4"/>
        <end position="54"/>
    </location>
</feature>
<gene>
    <name evidence="2" type="ORF">P7H27_13505</name>
</gene>
<dbReference type="EMBL" id="JARQAJ010000015">
    <property type="protein sequence ID" value="MDT2760766.1"/>
    <property type="molecule type" value="Genomic_DNA"/>
</dbReference>
<name>A0ABU3FDN1_9ENTE</name>
<reference evidence="2" key="1">
    <citation type="submission" date="2023-03" db="EMBL/GenBank/DDBJ databases">
        <authorList>
            <person name="Shen W."/>
            <person name="Cai J."/>
        </authorList>
    </citation>
    <scope>NUCLEOTIDE SEQUENCE</scope>
    <source>
        <strain evidence="2">P66-3</strain>
    </source>
</reference>
<proteinExistence type="predicted"/>
<accession>A0ABU3FDN1</accession>